<evidence type="ECO:0000256" key="1">
    <source>
        <dbReference type="SAM" id="MobiDB-lite"/>
    </source>
</evidence>
<organism evidence="3 4">
    <name type="scientific">Bondarzewia mesenterica</name>
    <dbReference type="NCBI Taxonomy" id="1095465"/>
    <lineage>
        <taxon>Eukaryota</taxon>
        <taxon>Fungi</taxon>
        <taxon>Dikarya</taxon>
        <taxon>Basidiomycota</taxon>
        <taxon>Agaricomycotina</taxon>
        <taxon>Agaricomycetes</taxon>
        <taxon>Russulales</taxon>
        <taxon>Bondarzewiaceae</taxon>
        <taxon>Bondarzewia</taxon>
    </lineage>
</organism>
<feature type="domain" description="F-box" evidence="2">
    <location>
        <begin position="31"/>
        <end position="80"/>
    </location>
</feature>
<comment type="caution">
    <text evidence="3">The sequence shown here is derived from an EMBL/GenBank/DDBJ whole genome shotgun (WGS) entry which is preliminary data.</text>
</comment>
<evidence type="ECO:0000313" key="4">
    <source>
        <dbReference type="Proteomes" id="UP000310158"/>
    </source>
</evidence>
<dbReference type="Pfam" id="PF12937">
    <property type="entry name" value="F-box-like"/>
    <property type="match status" value="1"/>
</dbReference>
<dbReference type="EMBL" id="SGPL01000880">
    <property type="protein sequence ID" value="THH06437.1"/>
    <property type="molecule type" value="Genomic_DNA"/>
</dbReference>
<accession>A0A4S4L5A3</accession>
<evidence type="ECO:0000313" key="3">
    <source>
        <dbReference type="EMBL" id="THH06437.1"/>
    </source>
</evidence>
<dbReference type="AlphaFoldDB" id="A0A4S4L5A3"/>
<proteinExistence type="predicted"/>
<feature type="compositionally biased region" description="Polar residues" evidence="1">
    <location>
        <begin position="11"/>
        <end position="24"/>
    </location>
</feature>
<reference evidence="3 4" key="1">
    <citation type="submission" date="2019-02" db="EMBL/GenBank/DDBJ databases">
        <title>Genome sequencing of the rare red list fungi Bondarzewia mesenterica.</title>
        <authorList>
            <person name="Buettner E."/>
            <person name="Kellner H."/>
        </authorList>
    </citation>
    <scope>NUCLEOTIDE SEQUENCE [LARGE SCALE GENOMIC DNA]</scope>
    <source>
        <strain evidence="3 4">DSM 108281</strain>
    </source>
</reference>
<protein>
    <recommendedName>
        <fullName evidence="2">F-box domain-containing protein</fullName>
    </recommendedName>
</protein>
<evidence type="ECO:0000259" key="2">
    <source>
        <dbReference type="PROSITE" id="PS50181"/>
    </source>
</evidence>
<dbReference type="OrthoDB" id="2322499at2759"/>
<dbReference type="InterPro" id="IPR001810">
    <property type="entry name" value="F-box_dom"/>
</dbReference>
<feature type="region of interest" description="Disordered" evidence="1">
    <location>
        <begin position="1"/>
        <end position="24"/>
    </location>
</feature>
<keyword evidence="4" id="KW-1185">Reference proteome</keyword>
<name>A0A4S4L5A3_9AGAM</name>
<dbReference type="SUPFAM" id="SSF81383">
    <property type="entry name" value="F-box domain"/>
    <property type="match status" value="1"/>
</dbReference>
<feature type="compositionally biased region" description="Basic residues" evidence="1">
    <location>
        <begin position="1"/>
        <end position="10"/>
    </location>
</feature>
<dbReference type="InterPro" id="IPR036047">
    <property type="entry name" value="F-box-like_dom_sf"/>
</dbReference>
<sequence length="579" mass="66678">MPTRRSKKCKTQANDHSLDGSNSLSGVGMNARDYPTLPLELLLEILSYLRPQDLLQLSRSSHWLRSVLLRRQNASIWTRCINNVDRMPPCPEYLTQPHYASLVCEFFCQNCLANETCHAVWVAQARYCQACSKELFISRPRCPKNVDKNIWERAMRASAVTIFSPRLRYEHTEYHKPVTDALRECLPALSPVDQGDYIYKFRQDILSLRKDSSRYVLWVHRQYDSKVALDKIDAKKKREEEQAIIRVRADKIVSRMQKLGYKELAIPSVRRSFSAHNLVQIPRELNGKGHLLYSLSDIPQGNCTESHSLPVCIPEWKQIKSTLSKRVEHLRSANADSQRKDVLTARLKQLISLLDDVMQNLPDIASNNYIDIILLPEVRKMVDAPGNDALTTVALTKLRKTLPSLWTHWQEMTASKLAHSFEVIRPIFEKIKTLDHPAVIFFCSSCFDQPPLTFPGLFKHRCLNRRVKHSAKWNPTMKAKISLYEFTAKVVCERAPWSCKDLELHRAAERVKDMMTVCGVDPDTTTWADMARRDVRVCCLTCEKKGRDSLMNWRMAVEHAVHSHVRGMVEWEAVGEGDI</sequence>
<dbReference type="Proteomes" id="UP000310158">
    <property type="component" value="Unassembled WGS sequence"/>
</dbReference>
<dbReference type="Gene3D" id="1.20.1280.50">
    <property type="match status" value="1"/>
</dbReference>
<gene>
    <name evidence="3" type="ORF">EW146_g9611</name>
</gene>
<dbReference type="PROSITE" id="PS50181">
    <property type="entry name" value="FBOX"/>
    <property type="match status" value="1"/>
</dbReference>